<evidence type="ECO:0000256" key="5">
    <source>
        <dbReference type="ARBA" id="ARBA00023187"/>
    </source>
</evidence>
<sequence length="82" mass="9302">MYNGIGLSTPRGSGTNGYVVRNLSHLRSHDTAADRAAMEQAPMKHREPDKEILEHERKRKIEVACYELQIQLEDDGLVPFPL</sequence>
<proteinExistence type="inferred from homology"/>
<keyword evidence="5" id="KW-0508">mRNA splicing</keyword>
<evidence type="ECO:0000256" key="6">
    <source>
        <dbReference type="ARBA" id="ARBA00023242"/>
    </source>
</evidence>
<keyword evidence="6" id="KW-0539">Nucleus</keyword>
<dbReference type="CDD" id="cd21372">
    <property type="entry name" value="cwf21_CWC21-like"/>
    <property type="match status" value="1"/>
</dbReference>
<dbReference type="Proteomes" id="UP000054097">
    <property type="component" value="Unassembled WGS sequence"/>
</dbReference>
<evidence type="ECO:0000313" key="8">
    <source>
        <dbReference type="EMBL" id="KIM34081.1"/>
    </source>
</evidence>
<evidence type="ECO:0000313" key="9">
    <source>
        <dbReference type="Proteomes" id="UP000054097"/>
    </source>
</evidence>
<keyword evidence="4" id="KW-0747">Spliceosome</keyword>
<dbReference type="InterPro" id="IPR013170">
    <property type="entry name" value="mRNA_splic_Cwf21_dom"/>
</dbReference>
<dbReference type="GO" id="GO:0005681">
    <property type="term" value="C:spliceosomal complex"/>
    <property type="evidence" value="ECO:0007669"/>
    <property type="project" value="UniProtKB-KW"/>
</dbReference>
<dbReference type="GO" id="GO:0008380">
    <property type="term" value="P:RNA splicing"/>
    <property type="evidence" value="ECO:0007669"/>
    <property type="project" value="UniProtKB-KW"/>
</dbReference>
<dbReference type="EMBL" id="KN824277">
    <property type="protein sequence ID" value="KIM34081.1"/>
    <property type="molecule type" value="Genomic_DNA"/>
</dbReference>
<dbReference type="PANTHER" id="PTHR36562:SF5">
    <property type="entry name" value="SERINE_ARGININE REPETITIVE MATRIX 2"/>
    <property type="match status" value="1"/>
</dbReference>
<dbReference type="AlphaFoldDB" id="A0A0C3BRJ7"/>
<evidence type="ECO:0000256" key="1">
    <source>
        <dbReference type="ARBA" id="ARBA00004123"/>
    </source>
</evidence>
<reference evidence="9" key="2">
    <citation type="submission" date="2015-01" db="EMBL/GenBank/DDBJ databases">
        <title>Evolutionary Origins and Diversification of the Mycorrhizal Mutualists.</title>
        <authorList>
            <consortium name="DOE Joint Genome Institute"/>
            <consortium name="Mycorrhizal Genomics Consortium"/>
            <person name="Kohler A."/>
            <person name="Kuo A."/>
            <person name="Nagy L.G."/>
            <person name="Floudas D."/>
            <person name="Copeland A."/>
            <person name="Barry K.W."/>
            <person name="Cichocki N."/>
            <person name="Veneault-Fourrey C."/>
            <person name="LaButti K."/>
            <person name="Lindquist E.A."/>
            <person name="Lipzen A."/>
            <person name="Lundell T."/>
            <person name="Morin E."/>
            <person name="Murat C."/>
            <person name="Riley R."/>
            <person name="Ohm R."/>
            <person name="Sun H."/>
            <person name="Tunlid A."/>
            <person name="Henrissat B."/>
            <person name="Grigoriev I.V."/>
            <person name="Hibbett D.S."/>
            <person name="Martin F."/>
        </authorList>
    </citation>
    <scope>NUCLEOTIDE SEQUENCE [LARGE SCALE GENOMIC DNA]</scope>
    <source>
        <strain evidence="9">MAFF 305830</strain>
    </source>
</reference>
<evidence type="ECO:0000256" key="2">
    <source>
        <dbReference type="ARBA" id="ARBA00005954"/>
    </source>
</evidence>
<dbReference type="Pfam" id="PF08312">
    <property type="entry name" value="cwf21"/>
    <property type="match status" value="1"/>
</dbReference>
<comment type="subcellular location">
    <subcellularLocation>
        <location evidence="1">Nucleus</location>
    </subcellularLocation>
</comment>
<reference evidence="8 9" key="1">
    <citation type="submission" date="2014-04" db="EMBL/GenBank/DDBJ databases">
        <authorList>
            <consortium name="DOE Joint Genome Institute"/>
            <person name="Kuo A."/>
            <person name="Zuccaro A."/>
            <person name="Kohler A."/>
            <person name="Nagy L.G."/>
            <person name="Floudas D."/>
            <person name="Copeland A."/>
            <person name="Barry K.W."/>
            <person name="Cichocki N."/>
            <person name="Veneault-Fourrey C."/>
            <person name="LaButti K."/>
            <person name="Lindquist E.A."/>
            <person name="Lipzen A."/>
            <person name="Lundell T."/>
            <person name="Morin E."/>
            <person name="Murat C."/>
            <person name="Sun H."/>
            <person name="Tunlid A."/>
            <person name="Henrissat B."/>
            <person name="Grigoriev I.V."/>
            <person name="Hibbett D.S."/>
            <person name="Martin F."/>
            <person name="Nordberg H.P."/>
            <person name="Cantor M.N."/>
            <person name="Hua S.X."/>
        </authorList>
    </citation>
    <scope>NUCLEOTIDE SEQUENCE [LARGE SCALE GENOMIC DNA]</scope>
    <source>
        <strain evidence="8 9">MAFF 305830</strain>
    </source>
</reference>
<dbReference type="OrthoDB" id="10267305at2759"/>
<dbReference type="GO" id="GO:0006397">
    <property type="term" value="P:mRNA processing"/>
    <property type="evidence" value="ECO:0007669"/>
    <property type="project" value="UniProtKB-KW"/>
</dbReference>
<dbReference type="STRING" id="933852.A0A0C3BRJ7"/>
<accession>A0A0C3BRJ7</accession>
<dbReference type="InterPro" id="IPR051372">
    <property type="entry name" value="CWC21"/>
</dbReference>
<dbReference type="PANTHER" id="PTHR36562">
    <property type="entry name" value="SERINE/ARGININE REPETITIVE MATRIX 2"/>
    <property type="match status" value="1"/>
</dbReference>
<evidence type="ECO:0000256" key="4">
    <source>
        <dbReference type="ARBA" id="ARBA00022728"/>
    </source>
</evidence>
<name>A0A0C3BRJ7_SERVB</name>
<evidence type="ECO:0000259" key="7">
    <source>
        <dbReference type="Pfam" id="PF08312"/>
    </source>
</evidence>
<organism evidence="8 9">
    <name type="scientific">Serendipita vermifera MAFF 305830</name>
    <dbReference type="NCBI Taxonomy" id="933852"/>
    <lineage>
        <taxon>Eukaryota</taxon>
        <taxon>Fungi</taxon>
        <taxon>Dikarya</taxon>
        <taxon>Basidiomycota</taxon>
        <taxon>Agaricomycotina</taxon>
        <taxon>Agaricomycetes</taxon>
        <taxon>Sebacinales</taxon>
        <taxon>Serendipitaceae</taxon>
        <taxon>Serendipita</taxon>
    </lineage>
</organism>
<dbReference type="HOGENOM" id="CLU_067891_4_0_1"/>
<protein>
    <recommendedName>
        <fullName evidence="7">CWF21 domain-containing protein</fullName>
    </recommendedName>
</protein>
<feature type="domain" description="CWF21" evidence="7">
    <location>
        <begin position="53"/>
        <end position="77"/>
    </location>
</feature>
<evidence type="ECO:0000256" key="3">
    <source>
        <dbReference type="ARBA" id="ARBA00022664"/>
    </source>
</evidence>
<comment type="similarity">
    <text evidence="2">Belongs to the CWC21 family.</text>
</comment>
<keyword evidence="9" id="KW-1185">Reference proteome</keyword>
<keyword evidence="3" id="KW-0507">mRNA processing</keyword>
<gene>
    <name evidence="8" type="ORF">M408DRAFT_325598</name>
</gene>